<organism evidence="3 4">
    <name type="scientific">Jeotgalibaca dankookensis</name>
    <dbReference type="NCBI Taxonomy" id="708126"/>
    <lineage>
        <taxon>Bacteria</taxon>
        <taxon>Bacillati</taxon>
        <taxon>Bacillota</taxon>
        <taxon>Bacilli</taxon>
        <taxon>Lactobacillales</taxon>
        <taxon>Carnobacteriaceae</taxon>
        <taxon>Jeotgalibaca</taxon>
    </lineage>
</organism>
<dbReference type="KEGG" id="jda:BW727_100667"/>
<evidence type="ECO:0000313" key="4">
    <source>
        <dbReference type="Proteomes" id="UP000188993"/>
    </source>
</evidence>
<dbReference type="STRING" id="708126.BW727_100667"/>
<dbReference type="EMBL" id="CP019728">
    <property type="protein sequence ID" value="AQS53060.1"/>
    <property type="molecule type" value="Genomic_DNA"/>
</dbReference>
<sequence>MKRKFVIGSLVLLLILIISSYSVFYQSKRPIVQAEKEAAIIAEEKAGIQKVDDFYWYNGTDETYFSIAGYDAEDQYIYVVIKQNGANTTILNASEIVTEDEAKSIAQAEVTPTEVLEARIGVADEEPIWEVSYLDKNGQLGYYILSANTGQMVKEYKNI</sequence>
<feature type="domain" description="PepSY" evidence="1">
    <location>
        <begin position="97"/>
        <end position="154"/>
    </location>
</feature>
<proteinExistence type="predicted"/>
<evidence type="ECO:0000259" key="1">
    <source>
        <dbReference type="Pfam" id="PF03413"/>
    </source>
</evidence>
<dbReference type="Gene3D" id="3.10.450.40">
    <property type="match status" value="2"/>
</dbReference>
<feature type="domain" description="Cell wall elongation regulator TseB-like" evidence="2">
    <location>
        <begin position="37"/>
        <end position="81"/>
    </location>
</feature>
<dbReference type="RefSeq" id="WP_062468487.1">
    <property type="nucleotide sequence ID" value="NZ_BBYN01000008.1"/>
</dbReference>
<evidence type="ECO:0000313" key="3">
    <source>
        <dbReference type="EMBL" id="AQS53060.1"/>
    </source>
</evidence>
<dbReference type="Pfam" id="PF17881">
    <property type="entry name" value="TseB"/>
    <property type="match status" value="1"/>
</dbReference>
<reference evidence="3 4" key="1">
    <citation type="journal article" date="2014" name="Int. J. Syst. Evol. Microbiol.">
        <title>Jeotgalibaca dankookensis gen. nov., sp. nov., a member of the family Carnobacteriaceae, isolated from seujeot (Korean traditional food).</title>
        <authorList>
            <person name="Lee D.G."/>
            <person name="Trujillo M.E."/>
            <person name="Kang H."/>
            <person name="Ahn T.Y."/>
        </authorList>
    </citation>
    <scope>NUCLEOTIDE SEQUENCE [LARGE SCALE GENOMIC DNA]</scope>
    <source>
        <strain evidence="3 4">EX-07</strain>
    </source>
</reference>
<keyword evidence="4" id="KW-1185">Reference proteome</keyword>
<dbReference type="OrthoDB" id="2242521at2"/>
<dbReference type="AlphaFoldDB" id="A0A1S6ING0"/>
<dbReference type="InterPro" id="IPR025711">
    <property type="entry name" value="PepSY"/>
</dbReference>
<accession>A0A1S6ING0</accession>
<dbReference type="Pfam" id="PF03413">
    <property type="entry name" value="PepSY"/>
    <property type="match status" value="1"/>
</dbReference>
<evidence type="ECO:0000259" key="2">
    <source>
        <dbReference type="Pfam" id="PF17881"/>
    </source>
</evidence>
<gene>
    <name evidence="3" type="ORF">BW727_100667</name>
</gene>
<name>A0A1S6ING0_9LACT</name>
<protein>
    <submittedName>
        <fullName evidence="3">Uncharacterized protein</fullName>
    </submittedName>
</protein>
<dbReference type="InterPro" id="IPR046350">
    <property type="entry name" value="Cystatin_sf"/>
</dbReference>
<dbReference type="SUPFAM" id="SSF54403">
    <property type="entry name" value="Cystatin/monellin"/>
    <property type="match status" value="2"/>
</dbReference>
<dbReference type="InterPro" id="IPR041401">
    <property type="entry name" value="TseB-like_dom"/>
</dbReference>
<dbReference type="Proteomes" id="UP000188993">
    <property type="component" value="Chromosome"/>
</dbReference>